<comment type="caution">
    <text evidence="2">The sequence shown here is derived from an EMBL/GenBank/DDBJ whole genome shotgun (WGS) entry which is preliminary data.</text>
</comment>
<dbReference type="EMBL" id="LUKJ01000002">
    <property type="protein sequence ID" value="KZN20444.1"/>
    <property type="molecule type" value="Genomic_DNA"/>
</dbReference>
<reference evidence="3" key="1">
    <citation type="submission" date="2016-03" db="EMBL/GenBank/DDBJ databases">
        <authorList>
            <person name="Ray J."/>
            <person name="Price M."/>
            <person name="Deutschbauer A."/>
        </authorList>
    </citation>
    <scope>NUCLEOTIDE SEQUENCE [LARGE SCALE GENOMIC DNA]</scope>
    <source>
        <strain evidence="3">FW300-N1B4</strain>
    </source>
</reference>
<accession>A0A166QKY2</accession>
<dbReference type="PANTHER" id="PTHR39639">
    <property type="entry name" value="CHROMOSOME 16, WHOLE GENOME SHOTGUN SEQUENCE"/>
    <property type="match status" value="1"/>
</dbReference>
<evidence type="ECO:0000313" key="3">
    <source>
        <dbReference type="Proteomes" id="UP000076489"/>
    </source>
</evidence>
<gene>
    <name evidence="2" type="ORF">A1D17_02575</name>
</gene>
<name>A0A166QKY2_PSEFL</name>
<dbReference type="OrthoDB" id="8094406at2"/>
<feature type="domain" description="GmrSD restriction endonucleases N-terminal" evidence="1">
    <location>
        <begin position="47"/>
        <end position="125"/>
    </location>
</feature>
<dbReference type="RefSeq" id="WP_063340488.1">
    <property type="nucleotide sequence ID" value="NZ_LUKJ01000002.1"/>
</dbReference>
<dbReference type="InterPro" id="IPR004919">
    <property type="entry name" value="GmrSD_N"/>
</dbReference>
<evidence type="ECO:0000259" key="1">
    <source>
        <dbReference type="Pfam" id="PF03235"/>
    </source>
</evidence>
<dbReference type="Pfam" id="PF03235">
    <property type="entry name" value="GmrSD_N"/>
    <property type="match status" value="1"/>
</dbReference>
<dbReference type="AlphaFoldDB" id="A0A166QKY2"/>
<sequence length="177" mass="20498">MQTASRHPTRRFFGQSMQTSLGGMYSERKRLGEVLDSWGYTGRRVLGYKLPSWQRPEVWSDEQCTKFIESIWLGVGLGTFQVNDSPKTALSLILLDGQQRLRAIERYWNGDFAILGEDGVAYLWSELTDQEHRHFYRIPFPWVETRYSSEDELRAAYDRHNFGGTAHTADQRANSPS</sequence>
<dbReference type="Proteomes" id="UP000076489">
    <property type="component" value="Unassembled WGS sequence"/>
</dbReference>
<reference evidence="2 3" key="2">
    <citation type="journal article" date="2018" name="Nature">
        <title>Mutant phenotypes for thousands of bacterial genes of unknown function.</title>
        <authorList>
            <person name="Price M.N."/>
            <person name="Wetmore K.M."/>
            <person name="Waters R.J."/>
            <person name="Callaghan M."/>
            <person name="Ray J."/>
            <person name="Liu H."/>
            <person name="Kuehl J.V."/>
            <person name="Melnyk R.A."/>
            <person name="Lamson J.S."/>
            <person name="Suh Y."/>
            <person name="Carlson H.K."/>
            <person name="Esquivel Z."/>
            <person name="Sadeeshkumar H."/>
            <person name="Chakraborty R."/>
            <person name="Zane G.M."/>
            <person name="Rubin B.E."/>
            <person name="Wall J.D."/>
            <person name="Visel A."/>
            <person name="Bristow J."/>
            <person name="Blow M.J."/>
            <person name="Arkin A.P."/>
            <person name="Deutschbauer A.M."/>
        </authorList>
    </citation>
    <scope>NUCLEOTIDE SEQUENCE [LARGE SCALE GENOMIC DNA]</scope>
    <source>
        <strain evidence="2 3">FW300-N1B4</strain>
    </source>
</reference>
<proteinExistence type="predicted"/>
<protein>
    <recommendedName>
        <fullName evidence="1">GmrSD restriction endonucleases N-terminal domain-containing protein</fullName>
    </recommendedName>
</protein>
<organism evidence="2 3">
    <name type="scientific">Pseudomonas fluorescens</name>
    <dbReference type="NCBI Taxonomy" id="294"/>
    <lineage>
        <taxon>Bacteria</taxon>
        <taxon>Pseudomonadati</taxon>
        <taxon>Pseudomonadota</taxon>
        <taxon>Gammaproteobacteria</taxon>
        <taxon>Pseudomonadales</taxon>
        <taxon>Pseudomonadaceae</taxon>
        <taxon>Pseudomonas</taxon>
    </lineage>
</organism>
<evidence type="ECO:0000313" key="2">
    <source>
        <dbReference type="EMBL" id="KZN20444.1"/>
    </source>
</evidence>
<dbReference type="PANTHER" id="PTHR39639:SF1">
    <property type="entry name" value="DUF262 DOMAIN-CONTAINING PROTEIN"/>
    <property type="match status" value="1"/>
</dbReference>